<dbReference type="CDD" id="cd11063">
    <property type="entry name" value="CYP52"/>
    <property type="match status" value="1"/>
</dbReference>
<evidence type="ECO:0000256" key="3">
    <source>
        <dbReference type="ARBA" id="ARBA00022617"/>
    </source>
</evidence>
<protein>
    <submittedName>
        <fullName evidence="11">Cytochrome P450 52A1</fullName>
    </submittedName>
</protein>
<keyword evidence="10" id="KW-0472">Membrane</keyword>
<dbReference type="InterPro" id="IPR001128">
    <property type="entry name" value="Cyt_P450"/>
</dbReference>
<dbReference type="GO" id="GO:0005506">
    <property type="term" value="F:iron ion binding"/>
    <property type="evidence" value="ECO:0007669"/>
    <property type="project" value="InterPro"/>
</dbReference>
<evidence type="ECO:0000256" key="8">
    <source>
        <dbReference type="PIRSR" id="PIRSR602402-1"/>
    </source>
</evidence>
<dbReference type="KEGG" id="ctp:CTRG_01060"/>
<dbReference type="InterPro" id="IPR036396">
    <property type="entry name" value="Cyt_P450_sf"/>
</dbReference>
<dbReference type="Gene3D" id="1.10.630.10">
    <property type="entry name" value="Cytochrome P450"/>
    <property type="match status" value="1"/>
</dbReference>
<gene>
    <name evidence="11" type="ORF">CTRG_01060</name>
</gene>
<feature type="transmembrane region" description="Helical" evidence="10">
    <location>
        <begin position="60"/>
        <end position="80"/>
    </location>
</feature>
<dbReference type="SMR" id="C5M4S0"/>
<dbReference type="EMBL" id="GG692395">
    <property type="protein sequence ID" value="EER36320.1"/>
    <property type="molecule type" value="Genomic_DNA"/>
</dbReference>
<keyword evidence="10" id="KW-0812">Transmembrane</keyword>
<keyword evidence="4 8" id="KW-0479">Metal-binding</keyword>
<feature type="binding site" description="axial binding residue" evidence="8">
    <location>
        <position position="487"/>
    </location>
    <ligand>
        <name>heme</name>
        <dbReference type="ChEBI" id="CHEBI:30413"/>
    </ligand>
    <ligandPart>
        <name>Fe</name>
        <dbReference type="ChEBI" id="CHEBI:18248"/>
    </ligandPart>
</feature>
<dbReference type="GeneID" id="8301937"/>
<dbReference type="InterPro" id="IPR002402">
    <property type="entry name" value="Cyt_P450_E_grp-II"/>
</dbReference>
<evidence type="ECO:0000256" key="9">
    <source>
        <dbReference type="RuleBase" id="RU000461"/>
    </source>
</evidence>
<dbReference type="GO" id="GO:0020037">
    <property type="term" value="F:heme binding"/>
    <property type="evidence" value="ECO:0007669"/>
    <property type="project" value="InterPro"/>
</dbReference>
<evidence type="ECO:0000256" key="6">
    <source>
        <dbReference type="ARBA" id="ARBA00023004"/>
    </source>
</evidence>
<keyword evidence="10" id="KW-1133">Transmembrane helix</keyword>
<dbReference type="PANTHER" id="PTHR24287">
    <property type="entry name" value="P450, PUTATIVE (EUROFUNG)-RELATED"/>
    <property type="match status" value="1"/>
</dbReference>
<name>C5M4S0_CANTT</name>
<comment type="similarity">
    <text evidence="2 9">Belongs to the cytochrome P450 family.</text>
</comment>
<accession>C5M4S0</accession>
<evidence type="ECO:0000256" key="5">
    <source>
        <dbReference type="ARBA" id="ARBA00023002"/>
    </source>
</evidence>
<dbReference type="Pfam" id="PF00067">
    <property type="entry name" value="p450"/>
    <property type="match status" value="1"/>
</dbReference>
<dbReference type="RefSeq" id="XP_002546278.1">
    <property type="nucleotide sequence ID" value="XM_002546232.1"/>
</dbReference>
<comment type="cofactor">
    <cofactor evidence="1 8">
        <name>heme</name>
        <dbReference type="ChEBI" id="CHEBI:30413"/>
    </cofactor>
</comment>
<evidence type="ECO:0000313" key="11">
    <source>
        <dbReference type="EMBL" id="EER36320.1"/>
    </source>
</evidence>
<dbReference type="eggNOG" id="KOG0157">
    <property type="taxonomic scope" value="Eukaryota"/>
</dbReference>
<dbReference type="STRING" id="294747.C5M4S0"/>
<dbReference type="InterPro" id="IPR002974">
    <property type="entry name" value="Cyt_P450_E_CYP52_ascomycetes"/>
</dbReference>
<dbReference type="PRINTS" id="PR00464">
    <property type="entry name" value="EP450II"/>
</dbReference>
<dbReference type="InterPro" id="IPR017972">
    <property type="entry name" value="Cyt_P450_CS"/>
</dbReference>
<evidence type="ECO:0000256" key="10">
    <source>
        <dbReference type="SAM" id="Phobius"/>
    </source>
</evidence>
<dbReference type="PRINTS" id="PR01239">
    <property type="entry name" value="EP450IICYP52"/>
</dbReference>
<proteinExistence type="inferred from homology"/>
<dbReference type="GO" id="GO:0016712">
    <property type="term" value="F:oxidoreductase activity, acting on paired donors, with incorporation or reduction of molecular oxygen, reduced flavin or flavoprotein as one donor, and incorporation of one atom of oxygen"/>
    <property type="evidence" value="ECO:0007669"/>
    <property type="project" value="InterPro"/>
</dbReference>
<dbReference type="InterPro" id="IPR047146">
    <property type="entry name" value="Cyt_P450_E_CYP52_fungi"/>
</dbReference>
<keyword evidence="3 8" id="KW-0349">Heme</keyword>
<dbReference type="SUPFAM" id="SSF48264">
    <property type="entry name" value="Cytochrome P450"/>
    <property type="match status" value="1"/>
</dbReference>
<dbReference type="PROSITE" id="PS00086">
    <property type="entry name" value="CYTOCHROME_P450"/>
    <property type="match status" value="1"/>
</dbReference>
<dbReference type="PANTHER" id="PTHR24287:SF1">
    <property type="entry name" value="P450, PUTATIVE (EUROFUNG)-RELATED"/>
    <property type="match status" value="1"/>
</dbReference>
<organism evidence="11 12">
    <name type="scientific">Candida tropicalis (strain ATCC MYA-3404 / T1)</name>
    <name type="common">Yeast</name>
    <dbReference type="NCBI Taxonomy" id="294747"/>
    <lineage>
        <taxon>Eukaryota</taxon>
        <taxon>Fungi</taxon>
        <taxon>Dikarya</taxon>
        <taxon>Ascomycota</taxon>
        <taxon>Saccharomycotina</taxon>
        <taxon>Pichiomycetes</taxon>
        <taxon>Debaryomycetaceae</taxon>
        <taxon>Candida/Lodderomyces clade</taxon>
        <taxon>Candida</taxon>
    </lineage>
</organism>
<evidence type="ECO:0000256" key="7">
    <source>
        <dbReference type="ARBA" id="ARBA00023033"/>
    </source>
</evidence>
<dbReference type="AlphaFoldDB" id="C5M4S0"/>
<dbReference type="VEuPathDB" id="FungiDB:CTRG_01060"/>
<evidence type="ECO:0000256" key="1">
    <source>
        <dbReference type="ARBA" id="ARBA00001971"/>
    </source>
</evidence>
<evidence type="ECO:0000256" key="2">
    <source>
        <dbReference type="ARBA" id="ARBA00010617"/>
    </source>
</evidence>
<evidence type="ECO:0000256" key="4">
    <source>
        <dbReference type="ARBA" id="ARBA00022723"/>
    </source>
</evidence>
<feature type="transmembrane region" description="Helical" evidence="10">
    <location>
        <begin position="29"/>
        <end position="48"/>
    </location>
</feature>
<dbReference type="PRINTS" id="PR00385">
    <property type="entry name" value="P450"/>
</dbReference>
<keyword evidence="7 9" id="KW-0503">Monooxygenase</keyword>
<dbReference type="Proteomes" id="UP000002037">
    <property type="component" value="Unassembled WGS sequence"/>
</dbReference>
<reference evidence="11 12" key="1">
    <citation type="journal article" date="2009" name="Nature">
        <title>Evolution of pathogenicity and sexual reproduction in eight Candida genomes.</title>
        <authorList>
            <person name="Butler G."/>
            <person name="Rasmussen M.D."/>
            <person name="Lin M.F."/>
            <person name="Santos M.A."/>
            <person name="Sakthikumar S."/>
            <person name="Munro C.A."/>
            <person name="Rheinbay E."/>
            <person name="Grabherr M."/>
            <person name="Forche A."/>
            <person name="Reedy J.L."/>
            <person name="Agrafioti I."/>
            <person name="Arnaud M.B."/>
            <person name="Bates S."/>
            <person name="Brown A.J."/>
            <person name="Brunke S."/>
            <person name="Costanzo M.C."/>
            <person name="Fitzpatrick D.A."/>
            <person name="de Groot P.W."/>
            <person name="Harris D."/>
            <person name="Hoyer L.L."/>
            <person name="Hube B."/>
            <person name="Klis F.M."/>
            <person name="Kodira C."/>
            <person name="Lennard N."/>
            <person name="Logue M.E."/>
            <person name="Martin R."/>
            <person name="Neiman A.M."/>
            <person name="Nikolaou E."/>
            <person name="Quail M.A."/>
            <person name="Quinn J."/>
            <person name="Santos M.C."/>
            <person name="Schmitzberger F.F."/>
            <person name="Sherlock G."/>
            <person name="Shah P."/>
            <person name="Silverstein K.A."/>
            <person name="Skrzypek M.S."/>
            <person name="Soll D."/>
            <person name="Staggs R."/>
            <person name="Stansfield I."/>
            <person name="Stumpf M.P."/>
            <person name="Sudbery P.E."/>
            <person name="Srikantha T."/>
            <person name="Zeng Q."/>
            <person name="Berman J."/>
            <person name="Berriman M."/>
            <person name="Heitman J."/>
            <person name="Gow N.A."/>
            <person name="Lorenz M.C."/>
            <person name="Birren B.W."/>
            <person name="Kellis M."/>
            <person name="Cuomo C.A."/>
        </authorList>
    </citation>
    <scope>NUCLEOTIDE SEQUENCE [LARGE SCALE GENOMIC DNA]</scope>
    <source>
        <strain evidence="12">ATCC MYA-3404 / T1</strain>
    </source>
</reference>
<evidence type="ECO:0000313" key="12">
    <source>
        <dbReference type="Proteomes" id="UP000002037"/>
    </source>
</evidence>
<dbReference type="HOGENOM" id="CLU_001570_27_0_1"/>
<keyword evidence="5 9" id="KW-0560">Oxidoreductase</keyword>
<sequence>MSSSPSIAQEFLATITPYVEYCQENYTKWYYFIPLVILSLNLISMLHTKYLERKFKAKPLAVYVQDYTFGLITPLVLIYYKSKGTVMQFACDLWDKKLIVSDPKAKTIGLKILGIPLIETKDPENVKAILATQFNDFSLGTRHDFLYSLLGDGIFTLDGAGWKHSRTMLRPQFAREQVSHVKLLEPHMQVLFKHIRKHHGQTFDIQELFFRLTVDSATEFLFGESAESLRDESVGLTPTTKDFDGRNEFADAFNYSQTYQAYRFLLQQMYWILNGSEFRKSIAIVHKFADHYVQKALELTDEDLEKKEGYVFLFELAKQTRDPKVLRDQLLNILVAGRDTTAGLLSFLFFELSRNPEIFAKLREEIENKFGLGQDARVEEISFETLKSCEYLKAVINETLRIYPSVPHNFRVATRNTTLPRGGGEGGLSPIAIKKGQVVMYTILATHRDKDIYGEDAYVFRPERWFEPETRKLGWAYVPFNGGPRICLGQQFALTEASYVTVRLLQEFGNLKQDPNTEYPPKLQNTLTLSLFEGAEVQMY</sequence>
<keyword evidence="6 8" id="KW-0408">Iron</keyword>
<dbReference type="OrthoDB" id="1470350at2759"/>
<keyword evidence="12" id="KW-1185">Reference proteome</keyword>